<accession>A0AAW0X3Z5</accession>
<dbReference type="AlphaFoldDB" id="A0AAW0X3Z5"/>
<dbReference type="GO" id="GO:0005615">
    <property type="term" value="C:extracellular space"/>
    <property type="evidence" value="ECO:0007669"/>
    <property type="project" value="TreeGrafter"/>
</dbReference>
<dbReference type="Proteomes" id="UP001445076">
    <property type="component" value="Unassembled WGS sequence"/>
</dbReference>
<organism evidence="5 6">
    <name type="scientific">Cherax quadricarinatus</name>
    <name type="common">Australian red claw crayfish</name>
    <dbReference type="NCBI Taxonomy" id="27406"/>
    <lineage>
        <taxon>Eukaryota</taxon>
        <taxon>Metazoa</taxon>
        <taxon>Ecdysozoa</taxon>
        <taxon>Arthropoda</taxon>
        <taxon>Crustacea</taxon>
        <taxon>Multicrustacea</taxon>
        <taxon>Malacostraca</taxon>
        <taxon>Eumalacostraca</taxon>
        <taxon>Eucarida</taxon>
        <taxon>Decapoda</taxon>
        <taxon>Pleocyemata</taxon>
        <taxon>Astacidea</taxon>
        <taxon>Parastacoidea</taxon>
        <taxon>Parastacidae</taxon>
        <taxon>Cherax</taxon>
    </lineage>
</organism>
<evidence type="ECO:0000313" key="6">
    <source>
        <dbReference type="Proteomes" id="UP001445076"/>
    </source>
</evidence>
<dbReference type="InterPro" id="IPR031311">
    <property type="entry name" value="CHIT_BIND_RR_consensus"/>
</dbReference>
<evidence type="ECO:0000256" key="4">
    <source>
        <dbReference type="SAM" id="Phobius"/>
    </source>
</evidence>
<keyword evidence="6" id="KW-1185">Reference proteome</keyword>
<dbReference type="Pfam" id="PF00379">
    <property type="entry name" value="Chitin_bind_4"/>
    <property type="match status" value="1"/>
</dbReference>
<evidence type="ECO:0000256" key="3">
    <source>
        <dbReference type="SAM" id="MobiDB-lite"/>
    </source>
</evidence>
<evidence type="ECO:0000256" key="2">
    <source>
        <dbReference type="PROSITE-ProRule" id="PRU00497"/>
    </source>
</evidence>
<comment type="caution">
    <text evidence="5">The sequence shown here is derived from an EMBL/GenBank/DDBJ whole genome shotgun (WGS) entry which is preliminary data.</text>
</comment>
<sequence length="281" mass="29555">VKGAVSNGLVLGSLMVIIFSCIIFGAVARPQGSSFGGFDYRTKSSGLPGGAAHTSPNIAKSSHTKSNNAAVYQIPGSAAYQNAASSHAQIPSAGSHPSSAGIGYSNPAPAHQSPASVAYQAPAYQGYDQGLGVEGYQSLESPGYTVGGGIQFSGLTAEDQKKLAAHEHDGTSFHGPNQPHTFGYAVEDSYYGNQHAHNEYSDGQTTKGSYRVLLPDGRTQIVTYSADAKNGFMAQVSYEGKAKPYQHPQEKTSPGYQPQNPGYKTQQEPAYQPSVQYRPSA</sequence>
<dbReference type="PROSITE" id="PS51155">
    <property type="entry name" value="CHIT_BIND_RR_2"/>
    <property type="match status" value="1"/>
</dbReference>
<feature type="transmembrane region" description="Helical" evidence="4">
    <location>
        <begin position="6"/>
        <end position="28"/>
    </location>
</feature>
<keyword evidence="4" id="KW-0812">Transmembrane</keyword>
<evidence type="ECO:0000256" key="1">
    <source>
        <dbReference type="ARBA" id="ARBA00022460"/>
    </source>
</evidence>
<dbReference type="PANTHER" id="PTHR12236">
    <property type="entry name" value="STRUCTURAL CONTITUENT OF CUTICLE"/>
    <property type="match status" value="1"/>
</dbReference>
<keyword evidence="1 2" id="KW-0193">Cuticle</keyword>
<keyword evidence="4" id="KW-0472">Membrane</keyword>
<protein>
    <submittedName>
        <fullName evidence="5">Uncharacterized protein</fullName>
    </submittedName>
</protein>
<feature type="region of interest" description="Disordered" evidence="3">
    <location>
        <begin position="240"/>
        <end position="281"/>
    </location>
</feature>
<feature type="non-terminal residue" evidence="5">
    <location>
        <position position="1"/>
    </location>
</feature>
<evidence type="ECO:0000313" key="5">
    <source>
        <dbReference type="EMBL" id="KAK8734277.1"/>
    </source>
</evidence>
<feature type="compositionally biased region" description="Polar residues" evidence="3">
    <location>
        <begin position="251"/>
        <end position="281"/>
    </location>
</feature>
<dbReference type="InterPro" id="IPR000618">
    <property type="entry name" value="Insect_cuticle"/>
</dbReference>
<dbReference type="PANTHER" id="PTHR12236:SF79">
    <property type="entry name" value="CUTICULAR PROTEIN 50CB-RELATED"/>
    <property type="match status" value="1"/>
</dbReference>
<dbReference type="GO" id="GO:0042302">
    <property type="term" value="F:structural constituent of cuticle"/>
    <property type="evidence" value="ECO:0007669"/>
    <property type="project" value="UniProtKB-UniRule"/>
</dbReference>
<dbReference type="PROSITE" id="PS00233">
    <property type="entry name" value="CHIT_BIND_RR_1"/>
    <property type="match status" value="1"/>
</dbReference>
<reference evidence="5 6" key="1">
    <citation type="journal article" date="2024" name="BMC Genomics">
        <title>Genome assembly of redclaw crayfish (Cherax quadricarinatus) provides insights into its immune adaptation and hypoxia tolerance.</title>
        <authorList>
            <person name="Liu Z."/>
            <person name="Zheng J."/>
            <person name="Li H."/>
            <person name="Fang K."/>
            <person name="Wang S."/>
            <person name="He J."/>
            <person name="Zhou D."/>
            <person name="Weng S."/>
            <person name="Chi M."/>
            <person name="Gu Z."/>
            <person name="He J."/>
            <person name="Li F."/>
            <person name="Wang M."/>
        </authorList>
    </citation>
    <scope>NUCLEOTIDE SEQUENCE [LARGE SCALE GENOMIC DNA]</scope>
    <source>
        <strain evidence="5">ZL_2023a</strain>
    </source>
</reference>
<keyword evidence="4" id="KW-1133">Transmembrane helix</keyword>
<name>A0AAW0X3Z5_CHEQU</name>
<dbReference type="InterPro" id="IPR051217">
    <property type="entry name" value="Insect_Cuticle_Struc_Prot"/>
</dbReference>
<proteinExistence type="predicted"/>
<gene>
    <name evidence="5" type="ORF">OTU49_006104</name>
</gene>
<dbReference type="GO" id="GO:0031012">
    <property type="term" value="C:extracellular matrix"/>
    <property type="evidence" value="ECO:0007669"/>
    <property type="project" value="TreeGrafter"/>
</dbReference>
<dbReference type="EMBL" id="JARKIK010000051">
    <property type="protein sequence ID" value="KAK8734277.1"/>
    <property type="molecule type" value="Genomic_DNA"/>
</dbReference>
<feature type="region of interest" description="Disordered" evidence="3">
    <location>
        <begin position="85"/>
        <end position="113"/>
    </location>
</feature>